<organism evidence="3 4">
    <name type="scientific">Perkinsus chesapeaki</name>
    <name type="common">Clam parasite</name>
    <name type="synonym">Perkinsus andrewsi</name>
    <dbReference type="NCBI Taxonomy" id="330153"/>
    <lineage>
        <taxon>Eukaryota</taxon>
        <taxon>Sar</taxon>
        <taxon>Alveolata</taxon>
        <taxon>Perkinsozoa</taxon>
        <taxon>Perkinsea</taxon>
        <taxon>Perkinsida</taxon>
        <taxon>Perkinsidae</taxon>
        <taxon>Perkinsus</taxon>
    </lineage>
</organism>
<evidence type="ECO:0000313" key="3">
    <source>
        <dbReference type="EMBL" id="KAF4655393.1"/>
    </source>
</evidence>
<dbReference type="InterPro" id="IPR021109">
    <property type="entry name" value="Peptidase_aspartic_dom_sf"/>
</dbReference>
<dbReference type="EMBL" id="JAAPAO010000659">
    <property type="protein sequence ID" value="KAF4655393.1"/>
    <property type="molecule type" value="Genomic_DNA"/>
</dbReference>
<dbReference type="Proteomes" id="UP000591131">
    <property type="component" value="Unassembled WGS sequence"/>
</dbReference>
<feature type="region of interest" description="Disordered" evidence="1">
    <location>
        <begin position="29"/>
        <end position="48"/>
    </location>
</feature>
<proteinExistence type="predicted"/>
<evidence type="ECO:0000256" key="2">
    <source>
        <dbReference type="SAM" id="SignalP"/>
    </source>
</evidence>
<evidence type="ECO:0000313" key="4">
    <source>
        <dbReference type="Proteomes" id="UP000591131"/>
    </source>
</evidence>
<keyword evidence="4" id="KW-1185">Reference proteome</keyword>
<feature type="signal peptide" evidence="2">
    <location>
        <begin position="1"/>
        <end position="18"/>
    </location>
</feature>
<keyword evidence="2" id="KW-0732">Signal</keyword>
<dbReference type="SUPFAM" id="SSF50630">
    <property type="entry name" value="Acid proteases"/>
    <property type="match status" value="1"/>
</dbReference>
<evidence type="ECO:0000256" key="1">
    <source>
        <dbReference type="SAM" id="MobiDB-lite"/>
    </source>
</evidence>
<protein>
    <recommendedName>
        <fullName evidence="5">Peptidase A1 domain-containing protein</fullName>
    </recommendedName>
</protein>
<name>A0A7J6L897_PERCH</name>
<sequence length="520" mass="58891">MAFHQTTTVIRTVWLVLCSSSQEGATVKTKESPLRSYSDGSGLSAHGRRTANETEDVFVLPMTYDFRVPLEIVGQKLYVNVDTGGPRLRVRPLVNGANKSTCSGDECYVCYAGGLGCLYKKEIFVGWSDSRNVVYRTSFWPAFITLGSGNVWLDYGVMHDEDNIRRGLEPLHGSALGLGGGLNKDDDTVLQTLFVYSEEPLDGVISLIPAPHPWSSLGSLVLGKAADKPPEYLDEYSLAVYLDRPLYNDFRKWHYKAQVSSILVEETPWKTVVSKNAPVVAFDSSAPIIYVNERTLKRIFIPITNKWLKHYNAKHFDNRLKEYDVLDAKKGYWFRCDIEPKLPEWMFQVYTDKDKRYIVEILIQPRDYIRKVGDTTQCRWLFGTSNNGIINKVDYLVMGRPFFQNHFVTFTFKHGVHMYLARRAASDNEKFAGVGSTTFTIDYDLTTMLSVDDQLIQVLVDTSVSSVMLLDANKFGDKACVGGQCHNCSQVGYRDNKCSYAEYYIHTTPDGLVRRLAQSQ</sequence>
<accession>A0A7J6L897</accession>
<feature type="chain" id="PRO_5029646999" description="Peptidase A1 domain-containing protein" evidence="2">
    <location>
        <begin position="19"/>
        <end position="520"/>
    </location>
</feature>
<comment type="caution">
    <text evidence="3">The sequence shown here is derived from an EMBL/GenBank/DDBJ whole genome shotgun (WGS) entry which is preliminary data.</text>
</comment>
<evidence type="ECO:0008006" key="5">
    <source>
        <dbReference type="Google" id="ProtNLM"/>
    </source>
</evidence>
<reference evidence="3 4" key="1">
    <citation type="submission" date="2020-04" db="EMBL/GenBank/DDBJ databases">
        <title>Perkinsus chesapeaki whole genome sequence.</title>
        <authorList>
            <person name="Bogema D.R."/>
        </authorList>
    </citation>
    <scope>NUCLEOTIDE SEQUENCE [LARGE SCALE GENOMIC DNA]</scope>
    <source>
        <strain evidence="3">ATCC PRA-425</strain>
    </source>
</reference>
<feature type="non-terminal residue" evidence="3">
    <location>
        <position position="520"/>
    </location>
</feature>
<dbReference type="Gene3D" id="2.40.70.10">
    <property type="entry name" value="Acid Proteases"/>
    <property type="match status" value="1"/>
</dbReference>
<gene>
    <name evidence="3" type="ORF">FOL47_009437</name>
</gene>
<dbReference type="AlphaFoldDB" id="A0A7J6L897"/>